<keyword evidence="2" id="KW-0472">Membrane</keyword>
<organism evidence="4 5">
    <name type="scientific">Thraustotheca clavata</name>
    <dbReference type="NCBI Taxonomy" id="74557"/>
    <lineage>
        <taxon>Eukaryota</taxon>
        <taxon>Sar</taxon>
        <taxon>Stramenopiles</taxon>
        <taxon>Oomycota</taxon>
        <taxon>Saprolegniomycetes</taxon>
        <taxon>Saprolegniales</taxon>
        <taxon>Achlyaceae</taxon>
        <taxon>Thraustotheca</taxon>
    </lineage>
</organism>
<name>A0A1V9ZFL4_9STRA</name>
<keyword evidence="5" id="KW-1185">Reference proteome</keyword>
<protein>
    <recommendedName>
        <fullName evidence="3">Protein kinase domain-containing protein</fullName>
    </recommendedName>
</protein>
<evidence type="ECO:0000259" key="3">
    <source>
        <dbReference type="PROSITE" id="PS50011"/>
    </source>
</evidence>
<proteinExistence type="predicted"/>
<dbReference type="AlphaFoldDB" id="A0A1V9ZFL4"/>
<accession>A0A1V9ZFL4</accession>
<gene>
    <name evidence="4" type="ORF">THRCLA_07177</name>
</gene>
<dbReference type="InterPro" id="IPR053215">
    <property type="entry name" value="TKL_Ser/Thr_kinase"/>
</dbReference>
<dbReference type="InterPro" id="IPR011009">
    <property type="entry name" value="Kinase-like_dom_sf"/>
</dbReference>
<evidence type="ECO:0000256" key="1">
    <source>
        <dbReference type="SAM" id="MobiDB-lite"/>
    </source>
</evidence>
<feature type="region of interest" description="Disordered" evidence="1">
    <location>
        <begin position="114"/>
        <end position="160"/>
    </location>
</feature>
<feature type="compositionally biased region" description="Polar residues" evidence="1">
    <location>
        <begin position="137"/>
        <end position="154"/>
    </location>
</feature>
<dbReference type="PANTHER" id="PTHR45756">
    <property type="entry name" value="PALMITOYLTRANSFERASE"/>
    <property type="match status" value="1"/>
</dbReference>
<keyword evidence="2" id="KW-1133">Transmembrane helix</keyword>
<dbReference type="Pfam" id="PF07714">
    <property type="entry name" value="PK_Tyr_Ser-Thr"/>
    <property type="match status" value="1"/>
</dbReference>
<reference evidence="4 5" key="1">
    <citation type="journal article" date="2014" name="Genome Biol. Evol.">
        <title>The secreted proteins of Achlya hypogyna and Thraustotheca clavata identify the ancestral oomycete secretome and reveal gene acquisitions by horizontal gene transfer.</title>
        <authorList>
            <person name="Misner I."/>
            <person name="Blouin N."/>
            <person name="Leonard G."/>
            <person name="Richards T.A."/>
            <person name="Lane C.E."/>
        </authorList>
    </citation>
    <scope>NUCLEOTIDE SEQUENCE [LARGE SCALE GENOMIC DNA]</scope>
    <source>
        <strain evidence="4 5">ATCC 34112</strain>
    </source>
</reference>
<feature type="domain" description="Protein kinase" evidence="3">
    <location>
        <begin position="165"/>
        <end position="308"/>
    </location>
</feature>
<dbReference type="Gene3D" id="1.10.510.10">
    <property type="entry name" value="Transferase(Phosphotransferase) domain 1"/>
    <property type="match status" value="1"/>
</dbReference>
<dbReference type="GO" id="GO:0004672">
    <property type="term" value="F:protein kinase activity"/>
    <property type="evidence" value="ECO:0007669"/>
    <property type="project" value="InterPro"/>
</dbReference>
<dbReference type="OrthoDB" id="4062651at2759"/>
<evidence type="ECO:0000313" key="4">
    <source>
        <dbReference type="EMBL" id="OQR96737.1"/>
    </source>
</evidence>
<dbReference type="SUPFAM" id="SSF56112">
    <property type="entry name" value="Protein kinase-like (PK-like)"/>
    <property type="match status" value="1"/>
</dbReference>
<dbReference type="InterPro" id="IPR001245">
    <property type="entry name" value="Ser-Thr/Tyr_kinase_cat_dom"/>
</dbReference>
<sequence length="308" mass="34143">MIAVGFAIYSNVKTDPIKCAAIGRTIQQLFKGKTTYSVTECIIGSLGATTSTSTTQITTLTPSTVKDSSSTSNTGFIVGVVVGAVVVILILIVIFVFLRREKLLAKESNREVPYQPFEDTNTSPKTNDNRIIPPLYSQETQGTGHSLETNNSQNSRRRVPPDLIVPSNKPLASGVYGEVWLGLYGAQHVANQRLKSRQPDQVQKFIDELFLILDCEYIVKFIGTSWTRPIEIECVVEYMNLGDLCYYLMSQSPYKFTWDEKYKGILSIVQGLSQNVLLDSVKGTKLTDFGTSRVFQVDDTMTNGIGTH</sequence>
<feature type="transmembrane region" description="Helical" evidence="2">
    <location>
        <begin position="76"/>
        <end position="98"/>
    </location>
</feature>
<comment type="caution">
    <text evidence="4">The sequence shown here is derived from an EMBL/GenBank/DDBJ whole genome shotgun (WGS) entry which is preliminary data.</text>
</comment>
<evidence type="ECO:0000256" key="2">
    <source>
        <dbReference type="SAM" id="Phobius"/>
    </source>
</evidence>
<dbReference type="Proteomes" id="UP000243217">
    <property type="component" value="Unassembled WGS sequence"/>
</dbReference>
<keyword evidence="2" id="KW-0812">Transmembrane</keyword>
<evidence type="ECO:0000313" key="5">
    <source>
        <dbReference type="Proteomes" id="UP000243217"/>
    </source>
</evidence>
<dbReference type="InterPro" id="IPR000719">
    <property type="entry name" value="Prot_kinase_dom"/>
</dbReference>
<dbReference type="EMBL" id="JNBS01001951">
    <property type="protein sequence ID" value="OQR96737.1"/>
    <property type="molecule type" value="Genomic_DNA"/>
</dbReference>
<dbReference type="PROSITE" id="PS50011">
    <property type="entry name" value="PROTEIN_KINASE_DOM"/>
    <property type="match status" value="1"/>
</dbReference>
<dbReference type="GO" id="GO:0005524">
    <property type="term" value="F:ATP binding"/>
    <property type="evidence" value="ECO:0007669"/>
    <property type="project" value="InterPro"/>
</dbReference>
<dbReference type="PANTHER" id="PTHR45756:SF1">
    <property type="entry name" value="PROTEIN KINASE DOMAIN CONTAINING PROTEIN"/>
    <property type="match status" value="1"/>
</dbReference>